<reference evidence="3" key="1">
    <citation type="submission" date="2021-02" db="EMBL/GenBank/DDBJ databases">
        <title>Genome sequence Cadophora malorum strain M34.</title>
        <authorList>
            <person name="Stefanovic E."/>
            <person name="Vu D."/>
            <person name="Scully C."/>
            <person name="Dijksterhuis J."/>
            <person name="Roader J."/>
            <person name="Houbraken J."/>
        </authorList>
    </citation>
    <scope>NUCLEOTIDE SEQUENCE</scope>
    <source>
        <strain evidence="3">M34</strain>
    </source>
</reference>
<dbReference type="EMBL" id="JAFJYH010000133">
    <property type="protein sequence ID" value="KAG4418236.1"/>
    <property type="molecule type" value="Genomic_DNA"/>
</dbReference>
<feature type="transmembrane region" description="Helical" evidence="2">
    <location>
        <begin position="39"/>
        <end position="59"/>
    </location>
</feature>
<organism evidence="3 4">
    <name type="scientific">Cadophora malorum</name>
    <dbReference type="NCBI Taxonomy" id="108018"/>
    <lineage>
        <taxon>Eukaryota</taxon>
        <taxon>Fungi</taxon>
        <taxon>Dikarya</taxon>
        <taxon>Ascomycota</taxon>
        <taxon>Pezizomycotina</taxon>
        <taxon>Leotiomycetes</taxon>
        <taxon>Helotiales</taxon>
        <taxon>Ploettnerulaceae</taxon>
        <taxon>Cadophora</taxon>
    </lineage>
</organism>
<dbReference type="AlphaFoldDB" id="A0A8H7TG26"/>
<accession>A0A8H7TG26</accession>
<evidence type="ECO:0000313" key="3">
    <source>
        <dbReference type="EMBL" id="KAG4418236.1"/>
    </source>
</evidence>
<keyword evidence="4" id="KW-1185">Reference proteome</keyword>
<dbReference type="Proteomes" id="UP000664132">
    <property type="component" value="Unassembled WGS sequence"/>
</dbReference>
<protein>
    <submittedName>
        <fullName evidence="3">Uncharacterized protein</fullName>
    </submittedName>
</protein>
<gene>
    <name evidence="3" type="ORF">IFR04_008594</name>
</gene>
<keyword evidence="2" id="KW-0472">Membrane</keyword>
<keyword evidence="2" id="KW-0812">Transmembrane</keyword>
<evidence type="ECO:0000313" key="4">
    <source>
        <dbReference type="Proteomes" id="UP000664132"/>
    </source>
</evidence>
<proteinExistence type="predicted"/>
<evidence type="ECO:0000256" key="2">
    <source>
        <dbReference type="SAM" id="Phobius"/>
    </source>
</evidence>
<name>A0A8H7TG26_9HELO</name>
<evidence type="ECO:0000256" key="1">
    <source>
        <dbReference type="SAM" id="MobiDB-lite"/>
    </source>
</evidence>
<dbReference type="OrthoDB" id="10534124at2759"/>
<feature type="region of interest" description="Disordered" evidence="1">
    <location>
        <begin position="99"/>
        <end position="118"/>
    </location>
</feature>
<comment type="caution">
    <text evidence="3">The sequence shown here is derived from an EMBL/GenBank/DDBJ whole genome shotgun (WGS) entry which is preliminary data.</text>
</comment>
<sequence length="118" mass="14078">MSQNRTLGSFLYDESIPLTIWVEPFTYTTKPPYRPTDRLAWRLFPFFSLIFYAIFAFMLSMTIQRSMVEFLAKMTLREREKWLRRACKVYELEMRVEDGDDGQWGKKDGEGKQLSDIV</sequence>
<keyword evidence="2" id="KW-1133">Transmembrane helix</keyword>